<dbReference type="Gene3D" id="2.130.10.10">
    <property type="entry name" value="YVTN repeat-like/Quinoprotein amine dehydrogenase"/>
    <property type="match status" value="1"/>
</dbReference>
<comment type="similarity">
    <text evidence="3">Belongs to the WD repeat PRL1/PRL2 family.</text>
</comment>
<dbReference type="SMART" id="SM00320">
    <property type="entry name" value="WD40"/>
    <property type="match status" value="2"/>
</dbReference>
<comment type="caution">
    <text evidence="5">The sequence shown here is derived from an EMBL/GenBank/DDBJ whole genome shotgun (WGS) entry which is preliminary data.</text>
</comment>
<keyword evidence="2" id="KW-0677">Repeat</keyword>
<dbReference type="PROSITE" id="PS00678">
    <property type="entry name" value="WD_REPEATS_1"/>
    <property type="match status" value="1"/>
</dbReference>
<reference evidence="5 6" key="1">
    <citation type="journal article" date="2024" name="Nat. Commun.">
        <title>Phylogenomics reveals the evolutionary origins of lichenization in chlorophyte algae.</title>
        <authorList>
            <person name="Puginier C."/>
            <person name="Libourel C."/>
            <person name="Otte J."/>
            <person name="Skaloud P."/>
            <person name="Haon M."/>
            <person name="Grisel S."/>
            <person name="Petersen M."/>
            <person name="Berrin J.G."/>
            <person name="Delaux P.M."/>
            <person name="Dal Grande F."/>
            <person name="Keller J."/>
        </authorList>
    </citation>
    <scope>NUCLEOTIDE SEQUENCE [LARGE SCALE GENOMIC DNA]</scope>
    <source>
        <strain evidence="5 6">SAG 2043</strain>
    </source>
</reference>
<sequence length="185" mass="20721">MLGLLGEFSQQVALTGEHSCGIRIVDFETQQPMNWLLGHTSDISQINVCPEQPWLLASASLDGTAKLWDLRSGLCTLTLLDKSDGPIKALAPLVDGGQPFCFTGGADESVKCWDVRAARCLYELATGNNNAEHMLWHGPSRSLLVCTECSHIDRDGFEYGYQMEYDREEEDEWEWPDARHTTLAW</sequence>
<dbReference type="EMBL" id="JALJOR010000004">
    <property type="protein sequence ID" value="KAK9817770.1"/>
    <property type="molecule type" value="Genomic_DNA"/>
</dbReference>
<protein>
    <submittedName>
        <fullName evidence="5">Uncharacterized protein</fullName>
    </submittedName>
</protein>
<keyword evidence="1 4" id="KW-0853">WD repeat</keyword>
<dbReference type="PROSITE" id="PS50082">
    <property type="entry name" value="WD_REPEATS_2"/>
    <property type="match status" value="1"/>
</dbReference>
<gene>
    <name evidence="5" type="ORF">WJX72_001936</name>
</gene>
<dbReference type="InterPro" id="IPR045241">
    <property type="entry name" value="Prp46/PLRG1-like"/>
</dbReference>
<dbReference type="InterPro" id="IPR036322">
    <property type="entry name" value="WD40_repeat_dom_sf"/>
</dbReference>
<dbReference type="GO" id="GO:0071011">
    <property type="term" value="C:precatalytic spliceosome"/>
    <property type="evidence" value="ECO:0007669"/>
    <property type="project" value="TreeGrafter"/>
</dbReference>
<dbReference type="InterPro" id="IPR015943">
    <property type="entry name" value="WD40/YVTN_repeat-like_dom_sf"/>
</dbReference>
<accession>A0AAW1Q636</accession>
<dbReference type="PANTHER" id="PTHR19923:SF0">
    <property type="entry name" value="PLEIOTROPIC REGULATOR 1"/>
    <property type="match status" value="1"/>
</dbReference>
<evidence type="ECO:0000256" key="1">
    <source>
        <dbReference type="ARBA" id="ARBA00022574"/>
    </source>
</evidence>
<evidence type="ECO:0000256" key="2">
    <source>
        <dbReference type="ARBA" id="ARBA00022737"/>
    </source>
</evidence>
<dbReference type="InterPro" id="IPR019775">
    <property type="entry name" value="WD40_repeat_CS"/>
</dbReference>
<dbReference type="PROSITE" id="PS50294">
    <property type="entry name" value="WD_REPEATS_REGION"/>
    <property type="match status" value="1"/>
</dbReference>
<proteinExistence type="inferred from homology"/>
<dbReference type="Proteomes" id="UP001489004">
    <property type="component" value="Unassembled WGS sequence"/>
</dbReference>
<dbReference type="GO" id="GO:0000974">
    <property type="term" value="C:Prp19 complex"/>
    <property type="evidence" value="ECO:0007669"/>
    <property type="project" value="TreeGrafter"/>
</dbReference>
<dbReference type="SUPFAM" id="SSF50978">
    <property type="entry name" value="WD40 repeat-like"/>
    <property type="match status" value="1"/>
</dbReference>
<dbReference type="GO" id="GO:0000398">
    <property type="term" value="P:mRNA splicing, via spliceosome"/>
    <property type="evidence" value="ECO:0007669"/>
    <property type="project" value="InterPro"/>
</dbReference>
<dbReference type="PANTHER" id="PTHR19923">
    <property type="entry name" value="WD40 REPEAT PROTEINPRL1/PRL2-RELATED"/>
    <property type="match status" value="1"/>
</dbReference>
<evidence type="ECO:0000313" key="5">
    <source>
        <dbReference type="EMBL" id="KAK9817770.1"/>
    </source>
</evidence>
<dbReference type="GO" id="GO:0071013">
    <property type="term" value="C:catalytic step 2 spliceosome"/>
    <property type="evidence" value="ECO:0007669"/>
    <property type="project" value="TreeGrafter"/>
</dbReference>
<dbReference type="InterPro" id="IPR001680">
    <property type="entry name" value="WD40_rpt"/>
</dbReference>
<evidence type="ECO:0000256" key="3">
    <source>
        <dbReference type="ARBA" id="ARBA00025726"/>
    </source>
</evidence>
<keyword evidence="6" id="KW-1185">Reference proteome</keyword>
<evidence type="ECO:0000256" key="4">
    <source>
        <dbReference type="PROSITE-ProRule" id="PRU00221"/>
    </source>
</evidence>
<dbReference type="AlphaFoldDB" id="A0AAW1Q636"/>
<name>A0AAW1Q636_9CHLO</name>
<organism evidence="5 6">
    <name type="scientific">[Myrmecia] bisecta</name>
    <dbReference type="NCBI Taxonomy" id="41462"/>
    <lineage>
        <taxon>Eukaryota</taxon>
        <taxon>Viridiplantae</taxon>
        <taxon>Chlorophyta</taxon>
        <taxon>core chlorophytes</taxon>
        <taxon>Trebouxiophyceae</taxon>
        <taxon>Trebouxiales</taxon>
        <taxon>Trebouxiaceae</taxon>
        <taxon>Myrmecia</taxon>
    </lineage>
</organism>
<evidence type="ECO:0000313" key="6">
    <source>
        <dbReference type="Proteomes" id="UP001489004"/>
    </source>
</evidence>
<feature type="repeat" description="WD" evidence="4">
    <location>
        <begin position="36"/>
        <end position="78"/>
    </location>
</feature>
<dbReference type="Pfam" id="PF00400">
    <property type="entry name" value="WD40"/>
    <property type="match status" value="2"/>
</dbReference>